<protein>
    <submittedName>
        <fullName evidence="3">Uncharacterized protein</fullName>
    </submittedName>
</protein>
<dbReference type="PANTHER" id="PTHR37544:SF3">
    <property type="entry name" value="SPRAY"/>
    <property type="match status" value="1"/>
</dbReference>
<accession>U4L7Y7</accession>
<dbReference type="eggNOG" id="ENOG502RXBF">
    <property type="taxonomic scope" value="Eukaryota"/>
</dbReference>
<dbReference type="InterPro" id="IPR021840">
    <property type="entry name" value="DUF3433"/>
</dbReference>
<evidence type="ECO:0000313" key="3">
    <source>
        <dbReference type="EMBL" id="CCX06249.1"/>
    </source>
</evidence>
<keyword evidence="2" id="KW-0472">Membrane</keyword>
<feature type="transmembrane region" description="Helical" evidence="2">
    <location>
        <begin position="1073"/>
        <end position="1094"/>
    </location>
</feature>
<name>U4L7Y7_PYROM</name>
<evidence type="ECO:0000256" key="2">
    <source>
        <dbReference type="SAM" id="Phobius"/>
    </source>
</evidence>
<feature type="transmembrane region" description="Helical" evidence="2">
    <location>
        <begin position="572"/>
        <end position="597"/>
    </location>
</feature>
<feature type="region of interest" description="Disordered" evidence="1">
    <location>
        <begin position="491"/>
        <end position="510"/>
    </location>
</feature>
<dbReference type="STRING" id="1076935.U4L7Y7"/>
<sequence length="1178" mass="132144">MFLFGNGKHWAVLCSSLGLAFCIFGVAPLTGVIFSKQFNIERTETMMFLPVNPLGNVSEAEASKAAFAYKAYSHLYSNGTLPAFTSARFAVMPFAPAKSLVRRQGELWVAKTTLIEAELDCNPGKVSGEGYKNIMNAENDCSLVWKGSSDGSGLKNEKYSTFMIDKDYLDSMLWKDSINNYATFNSCRRNGTFVGYWGKREESVAPKPTSRPVYNQATAIFCRPVHRKQEVTVTVDPAGRIIGLPTTLTPKSEYDDFNLTSWKILALGYGSLQQLGSNNIVSYTVDGLDPLDQGLPDHTSQLIKKSQFQEPATDKANITQNINVDLAFRRSFTPFGLARQENLDELLDPQKLSRMFSDGYQYLFAMAAGASRLIVGDRTKLPQFEGKIKYTTTGYVLDNTWTRVLQACLAMVIILNILLVSILWNRPCGIDSDPGTLASAMACVDQAVLNDFQDAEFLSTKELSKKLSDSKHKYHLQGRKVEVVGQINTGEETQSDSEESSAGNTEAPISPKRDQQKIVISKPWDLAAYIGIISSVIILGAIILLSTLYGISNRNRGFKKPQKKMSYDIYSSYVPMIVSMIFEAYLVLLTSHVTYMWPFQRLLRGNSTAAPLTFNYDKTPPHLQVICGIKTRNYLLAALSTSVLLANILAVAMGGLFQVERAGYADQGEVYLNGTIESLKDLNSNSTFLKDKTYVDSEFMYNAVGDGLGFDARPWMTDDLYYVPFHDESADQLSTTNYSASTTGVGLNISCEEAPSELWNSLAVRWEKTMPIQTITYPTLAENKNISLLITGTDRTRIELLHDSRPEPLIQHAYLFRTLSYAKDFNINITWSDPNAVAFFELGPKPYRPQIESEWEFYHSWVRYSFGKRKVTINRPLINGKLMDEVRLTLQSDQSFNGKTVYGDNAFPKVNAIRCQLAPRVVQSYVTVTAANRTGQILETERVEERSVRNAQAKDTGIVGLLNAFKEMVYRDSATSLVTPRHFDRTGARNTSSPRTWTSFLVEKECNLRYPNFSLYENPEQNSRCMESVYKKLFATYLQLHSDEIFRPVQSSQKMAIPAQFVHEESRVLVRPVAFYVSVGLLALFLPVVCWTYISLFNAFLTHEPTSLAGTYAAFYASNALQDVQGTHLMQEKERKDMLFKKGSLYQYGWFVGGDGKNHFGISRETGSEGISQPSEQR</sequence>
<feature type="transmembrane region" description="Helical" evidence="2">
    <location>
        <begin position="526"/>
        <end position="551"/>
    </location>
</feature>
<keyword evidence="2" id="KW-1133">Transmembrane helix</keyword>
<keyword evidence="2" id="KW-0812">Transmembrane</keyword>
<proteinExistence type="predicted"/>
<dbReference type="Proteomes" id="UP000018144">
    <property type="component" value="Unassembled WGS sequence"/>
</dbReference>
<dbReference type="Pfam" id="PF11915">
    <property type="entry name" value="DUF3433"/>
    <property type="match status" value="1"/>
</dbReference>
<dbReference type="EMBL" id="HF935283">
    <property type="protein sequence ID" value="CCX06249.1"/>
    <property type="molecule type" value="Genomic_DNA"/>
</dbReference>
<reference evidence="3 4" key="1">
    <citation type="journal article" date="2013" name="PLoS Genet.">
        <title>The genome and development-dependent transcriptomes of Pyronema confluens: a window into fungal evolution.</title>
        <authorList>
            <person name="Traeger S."/>
            <person name="Altegoer F."/>
            <person name="Freitag M."/>
            <person name="Gabaldon T."/>
            <person name="Kempken F."/>
            <person name="Kumar A."/>
            <person name="Marcet-Houben M."/>
            <person name="Poggeler S."/>
            <person name="Stajich J.E."/>
            <person name="Nowrousian M."/>
        </authorList>
    </citation>
    <scope>NUCLEOTIDE SEQUENCE [LARGE SCALE GENOMIC DNA]</scope>
    <source>
        <strain evidence="4">CBS 100304</strain>
        <tissue evidence="3">Vegetative mycelium</tissue>
    </source>
</reference>
<dbReference type="AlphaFoldDB" id="U4L7Y7"/>
<dbReference type="PANTHER" id="PTHR37544">
    <property type="entry name" value="SPRAY-RELATED"/>
    <property type="match status" value="1"/>
</dbReference>
<feature type="transmembrane region" description="Helical" evidence="2">
    <location>
        <begin position="634"/>
        <end position="657"/>
    </location>
</feature>
<dbReference type="OrthoDB" id="3248909at2759"/>
<organism evidence="3 4">
    <name type="scientific">Pyronema omphalodes (strain CBS 100304)</name>
    <name type="common">Pyronema confluens</name>
    <dbReference type="NCBI Taxonomy" id="1076935"/>
    <lineage>
        <taxon>Eukaryota</taxon>
        <taxon>Fungi</taxon>
        <taxon>Dikarya</taxon>
        <taxon>Ascomycota</taxon>
        <taxon>Pezizomycotina</taxon>
        <taxon>Pezizomycetes</taxon>
        <taxon>Pezizales</taxon>
        <taxon>Pyronemataceae</taxon>
        <taxon>Pyronema</taxon>
    </lineage>
</organism>
<evidence type="ECO:0000313" key="4">
    <source>
        <dbReference type="Proteomes" id="UP000018144"/>
    </source>
</evidence>
<gene>
    <name evidence="3" type="ORF">PCON_05836</name>
</gene>
<keyword evidence="4" id="KW-1185">Reference proteome</keyword>
<evidence type="ECO:0000256" key="1">
    <source>
        <dbReference type="SAM" id="MobiDB-lite"/>
    </source>
</evidence>